<dbReference type="InterPro" id="IPR011990">
    <property type="entry name" value="TPR-like_helical_dom_sf"/>
</dbReference>
<dbReference type="InterPro" id="IPR012944">
    <property type="entry name" value="SusD_RagB_dom"/>
</dbReference>
<keyword evidence="4" id="KW-0472">Membrane</keyword>
<reference evidence="7" key="1">
    <citation type="submission" date="2023-02" db="EMBL/GenBank/DDBJ databases">
        <title>Polaribacter ponticola sp. nov., isolated from seawater.</title>
        <authorList>
            <person name="Baek J.H."/>
            <person name="Kim J.M."/>
            <person name="Choi D.G."/>
            <person name="Jeon C.O."/>
        </authorList>
    </citation>
    <scope>NUCLEOTIDE SEQUENCE</scope>
    <source>
        <strain evidence="7">MSW5</strain>
    </source>
</reference>
<sequence>MSNLDNSGIATGRASKIAAQGLLGRAYVYMGDFVNAEPYLRDVVNGAAGAGISLQANFADIFGNDLNSEILYSTQISGAITAGSGTVFAFWFGGNDSKGDDFPITNSLVKAFDDTQDVTRKNVTINRTSAVRVVGTKFNSGDQDFIDLRLGDAILLYAEALNENGSTPAAITQLNKIRSRANLANTTAVTQVTVRTAIANERRLELALEGQRFFDLVRTGTLDAAMGKTISSNYHVFPLPTSEIFASGEVITQNAGY</sequence>
<organism evidence="7 8">
    <name type="scientific">Polaribacter ponticola</name>
    <dbReference type="NCBI Taxonomy" id="2978475"/>
    <lineage>
        <taxon>Bacteria</taxon>
        <taxon>Pseudomonadati</taxon>
        <taxon>Bacteroidota</taxon>
        <taxon>Flavobacteriia</taxon>
        <taxon>Flavobacteriales</taxon>
        <taxon>Flavobacteriaceae</taxon>
    </lineage>
</organism>
<evidence type="ECO:0000256" key="3">
    <source>
        <dbReference type="ARBA" id="ARBA00022729"/>
    </source>
</evidence>
<dbReference type="RefSeq" id="WP_265725391.1">
    <property type="nucleotide sequence ID" value="NZ_JAOSLC020000003.1"/>
</dbReference>
<dbReference type="EMBL" id="JAOSLC020000003">
    <property type="protein sequence ID" value="MDD7914793.1"/>
    <property type="molecule type" value="Genomic_DNA"/>
</dbReference>
<evidence type="ECO:0000256" key="1">
    <source>
        <dbReference type="ARBA" id="ARBA00004442"/>
    </source>
</evidence>
<evidence type="ECO:0000256" key="4">
    <source>
        <dbReference type="ARBA" id="ARBA00023136"/>
    </source>
</evidence>
<comment type="similarity">
    <text evidence="2">Belongs to the SusD family.</text>
</comment>
<evidence type="ECO:0000313" key="8">
    <source>
        <dbReference type="Proteomes" id="UP001151478"/>
    </source>
</evidence>
<dbReference type="Gene3D" id="1.25.40.390">
    <property type="match status" value="1"/>
</dbReference>
<evidence type="ECO:0000259" key="6">
    <source>
        <dbReference type="Pfam" id="PF07980"/>
    </source>
</evidence>
<protein>
    <submittedName>
        <fullName evidence="7">RagB/SusD family nutrient uptake outer membrane protein</fullName>
    </submittedName>
</protein>
<keyword evidence="3" id="KW-0732">Signal</keyword>
<gene>
    <name evidence="7" type="ORF">N5A56_010380</name>
</gene>
<keyword evidence="5" id="KW-0998">Cell outer membrane</keyword>
<dbReference type="Proteomes" id="UP001151478">
    <property type="component" value="Unassembled WGS sequence"/>
</dbReference>
<dbReference type="SUPFAM" id="SSF48452">
    <property type="entry name" value="TPR-like"/>
    <property type="match status" value="1"/>
</dbReference>
<accession>A0ABT5S9N2</accession>
<comment type="caution">
    <text evidence="7">The sequence shown here is derived from an EMBL/GenBank/DDBJ whole genome shotgun (WGS) entry which is preliminary data.</text>
</comment>
<proteinExistence type="inferred from homology"/>
<keyword evidence="8" id="KW-1185">Reference proteome</keyword>
<comment type="subcellular location">
    <subcellularLocation>
        <location evidence="1">Cell outer membrane</location>
    </subcellularLocation>
</comment>
<feature type="domain" description="RagB/SusD" evidence="6">
    <location>
        <begin position="134"/>
        <end position="223"/>
    </location>
</feature>
<evidence type="ECO:0000313" key="7">
    <source>
        <dbReference type="EMBL" id="MDD7914793.1"/>
    </source>
</evidence>
<dbReference type="Pfam" id="PF07980">
    <property type="entry name" value="SusD_RagB"/>
    <property type="match status" value="1"/>
</dbReference>
<name>A0ABT5S9N2_9FLAO</name>
<evidence type="ECO:0000256" key="2">
    <source>
        <dbReference type="ARBA" id="ARBA00006275"/>
    </source>
</evidence>
<evidence type="ECO:0000256" key="5">
    <source>
        <dbReference type="ARBA" id="ARBA00023237"/>
    </source>
</evidence>